<dbReference type="SMART" id="SM01217">
    <property type="entry name" value="Fn3_like"/>
    <property type="match status" value="1"/>
</dbReference>
<dbReference type="PROSITE" id="PS00775">
    <property type="entry name" value="GLYCOSYL_HYDROL_F3"/>
    <property type="match status" value="1"/>
</dbReference>
<dbReference type="InterPro" id="IPR001764">
    <property type="entry name" value="Glyco_hydro_3_N"/>
</dbReference>
<dbReference type="Gene3D" id="3.40.50.1700">
    <property type="entry name" value="Glycoside hydrolase family 3 C-terminal domain"/>
    <property type="match status" value="1"/>
</dbReference>
<dbReference type="InterPro" id="IPR050288">
    <property type="entry name" value="Cellulose_deg_GH3"/>
</dbReference>
<dbReference type="Proteomes" id="UP001165063">
    <property type="component" value="Unassembled WGS sequence"/>
</dbReference>
<gene>
    <name evidence="8" type="ORF">Amon01_000277100</name>
</gene>
<dbReference type="InterPro" id="IPR011658">
    <property type="entry name" value="PA14_dom"/>
</dbReference>
<evidence type="ECO:0000256" key="5">
    <source>
        <dbReference type="ARBA" id="ARBA00023295"/>
    </source>
</evidence>
<comment type="pathway">
    <text evidence="6">Glycan metabolism; cellulose degradation.</text>
</comment>
<dbReference type="Gene3D" id="2.60.40.10">
    <property type="entry name" value="Immunoglobulins"/>
    <property type="match status" value="1"/>
</dbReference>
<evidence type="ECO:0000256" key="3">
    <source>
        <dbReference type="ARBA" id="ARBA00012744"/>
    </source>
</evidence>
<dbReference type="InterPro" id="IPR036881">
    <property type="entry name" value="Glyco_hydro_3_C_sf"/>
</dbReference>
<evidence type="ECO:0000259" key="7">
    <source>
        <dbReference type="PROSITE" id="PS51820"/>
    </source>
</evidence>
<dbReference type="GO" id="GO:0009251">
    <property type="term" value="P:glucan catabolic process"/>
    <property type="evidence" value="ECO:0007669"/>
    <property type="project" value="TreeGrafter"/>
</dbReference>
<protein>
    <recommendedName>
        <fullName evidence="3 6">beta-glucosidase</fullName>
        <ecNumber evidence="3 6">3.2.1.21</ecNumber>
    </recommendedName>
</protein>
<evidence type="ECO:0000313" key="8">
    <source>
        <dbReference type="EMBL" id="GMG23329.1"/>
    </source>
</evidence>
<dbReference type="PRINTS" id="PR00133">
    <property type="entry name" value="GLHYDRLASE3"/>
</dbReference>
<dbReference type="InterPro" id="IPR019800">
    <property type="entry name" value="Glyco_hydro_3_AS"/>
</dbReference>
<proteinExistence type="inferred from homology"/>
<dbReference type="InterPro" id="IPR013783">
    <property type="entry name" value="Ig-like_fold"/>
</dbReference>
<keyword evidence="5 6" id="KW-0326">Glycosidase</keyword>
<dbReference type="PANTHER" id="PTHR42715:SF27">
    <property type="entry name" value="BETA-GLUCOSIDASE-RELATED"/>
    <property type="match status" value="1"/>
</dbReference>
<dbReference type="PROSITE" id="PS51820">
    <property type="entry name" value="PA14"/>
    <property type="match status" value="1"/>
</dbReference>
<dbReference type="EC" id="3.2.1.21" evidence="3 6"/>
<organism evidence="8 9">
    <name type="scientific">Ambrosiozyma monospora</name>
    <name type="common">Yeast</name>
    <name type="synonym">Endomycopsis monosporus</name>
    <dbReference type="NCBI Taxonomy" id="43982"/>
    <lineage>
        <taxon>Eukaryota</taxon>
        <taxon>Fungi</taxon>
        <taxon>Dikarya</taxon>
        <taxon>Ascomycota</taxon>
        <taxon>Saccharomycotina</taxon>
        <taxon>Pichiomycetes</taxon>
        <taxon>Pichiales</taxon>
        <taxon>Pichiaceae</taxon>
        <taxon>Ambrosiozyma</taxon>
    </lineage>
</organism>
<dbReference type="InterPro" id="IPR037524">
    <property type="entry name" value="PA14/GLEYA"/>
</dbReference>
<reference evidence="8" key="1">
    <citation type="submission" date="2023-04" db="EMBL/GenBank/DDBJ databases">
        <title>Ambrosiozyma monospora NBRC 1965.</title>
        <authorList>
            <person name="Ichikawa N."/>
            <person name="Sato H."/>
            <person name="Tonouchi N."/>
        </authorList>
    </citation>
    <scope>NUCLEOTIDE SEQUENCE</scope>
    <source>
        <strain evidence="8">NBRC 1965</strain>
    </source>
</reference>
<dbReference type="Pfam" id="PF01915">
    <property type="entry name" value="Glyco_hydro_3_C"/>
    <property type="match status" value="1"/>
</dbReference>
<keyword evidence="6" id="KW-0624">Polysaccharide degradation</keyword>
<keyword evidence="4 6" id="KW-0378">Hydrolase</keyword>
<dbReference type="InterPro" id="IPR026891">
    <property type="entry name" value="Fn3-like"/>
</dbReference>
<comment type="catalytic activity">
    <reaction evidence="1 6">
        <text>Hydrolysis of terminal, non-reducing beta-D-glucosyl residues with release of beta-D-glucose.</text>
        <dbReference type="EC" id="3.2.1.21"/>
    </reaction>
</comment>
<dbReference type="Pfam" id="PF00933">
    <property type="entry name" value="Glyco_hydro_3"/>
    <property type="match status" value="1"/>
</dbReference>
<evidence type="ECO:0000256" key="1">
    <source>
        <dbReference type="ARBA" id="ARBA00000448"/>
    </source>
</evidence>
<dbReference type="EMBL" id="BSXU01001061">
    <property type="protein sequence ID" value="GMG23329.1"/>
    <property type="molecule type" value="Genomic_DNA"/>
</dbReference>
<dbReference type="InterPro" id="IPR036962">
    <property type="entry name" value="Glyco_hydro_3_N_sf"/>
</dbReference>
<dbReference type="SUPFAM" id="SSF52279">
    <property type="entry name" value="Beta-D-glucan exohydrolase, C-terminal domain"/>
    <property type="match status" value="1"/>
</dbReference>
<sequence length="845" mass="93101">MTTETPSFNVEEVLPQLTLKEKVSLLALQDTWHLVDIERLNIPKVRLSDGPNGVRGTKFYRSVPSACFSCGTALGSTWNIELLEKAGKLMAEEAKFKGTHCILGPTCNIQRGPLGGRGFESFAEDPFLSGLCTAVVINGIQSDGIMATIKHYVCNDLEDERRAINAIVSERALREVYLFPFQLATKLSNPKSYMTSYNKVNGEHVSQSKRLLTDVLRGEWGWDGLIMSDWSGVYSCEKSISAGLDLECPAPPLLRKNDSLIHQILSREIPLSVIDDRVRNVLNFIKYAAENAGISPDLKESDENNTPETSSLIKKVADEAIVLLKNEGSLLPLRKEDNIAVIGPAASIARTTGGGSAALNPYYTSDVLSAIKKKLGRDVPFALGSDIEFYLFDFGKVTKTPTGEPGIHIKVFDNPVGTPDRKLLDEYNVNSTHLGRMHDYVPSNCTDLTFYLSMEADFTPEVTGEYAFKELCMGTALIYINEELFIDDKSHQEMGFGFVGKVASKPQIKLTKLEAGTTYHFRIEFGSSKTFTLPNEDIYVSQGKSSNFTLGYILHKSEREFIQEAVEVAQAADKVIVCVGTSYDYESEGYDRSTMDLPGSQNQLVSAVLKANKNVILVNQSGTPVTLPWIDQIPAFVQAWFNGMESGNSIVDVLYGAVNPSGKLSLTFPKKLEDNPAFLTFKSNHGECIYGEDVFVGYRFYEKTKREPLFPFGFGLSYTSFEFSDLAVRVDGENLLATVNVKNTGSISGQEVVQLYVVPPVTTTAVERPVKELKGFKKVALDAGKSKSVVIEVPYKYAFSYFDCDANKWNVEAGEYGVLVGNSSVSSKFLKGTISLSKGLLWSGL</sequence>
<evidence type="ECO:0000313" key="9">
    <source>
        <dbReference type="Proteomes" id="UP001165063"/>
    </source>
</evidence>
<dbReference type="Gene3D" id="3.20.20.300">
    <property type="entry name" value="Glycoside hydrolase, family 3, N-terminal domain"/>
    <property type="match status" value="1"/>
</dbReference>
<feature type="domain" description="PA14" evidence="7">
    <location>
        <begin position="402"/>
        <end position="566"/>
    </location>
</feature>
<dbReference type="OrthoDB" id="47059at2759"/>
<dbReference type="AlphaFoldDB" id="A0A9W6YW30"/>
<dbReference type="FunFam" id="2.60.40.10:FF:000495">
    <property type="entry name" value="Periplasmic beta-glucosidase"/>
    <property type="match status" value="1"/>
</dbReference>
<comment type="similarity">
    <text evidence="2 6">Belongs to the glycosyl hydrolase 3 family.</text>
</comment>
<evidence type="ECO:0000256" key="6">
    <source>
        <dbReference type="RuleBase" id="RU361161"/>
    </source>
</evidence>
<keyword evidence="6" id="KW-0119">Carbohydrate metabolism</keyword>
<dbReference type="Pfam" id="PF07691">
    <property type="entry name" value="PA14"/>
    <property type="match status" value="1"/>
</dbReference>
<dbReference type="InterPro" id="IPR017853">
    <property type="entry name" value="GH"/>
</dbReference>
<dbReference type="GO" id="GO:0008422">
    <property type="term" value="F:beta-glucosidase activity"/>
    <property type="evidence" value="ECO:0007669"/>
    <property type="project" value="UniProtKB-EC"/>
</dbReference>
<dbReference type="PANTHER" id="PTHR42715">
    <property type="entry name" value="BETA-GLUCOSIDASE"/>
    <property type="match status" value="1"/>
</dbReference>
<dbReference type="SUPFAM" id="SSF51445">
    <property type="entry name" value="(Trans)glycosidases"/>
    <property type="match status" value="1"/>
</dbReference>
<dbReference type="Gene3D" id="2.60.120.260">
    <property type="entry name" value="Galactose-binding domain-like"/>
    <property type="match status" value="1"/>
</dbReference>
<name>A0A9W6YW30_AMBMO</name>
<keyword evidence="9" id="KW-1185">Reference proteome</keyword>
<accession>A0A9W6YW30</accession>
<evidence type="ECO:0000256" key="4">
    <source>
        <dbReference type="ARBA" id="ARBA00022801"/>
    </source>
</evidence>
<comment type="caution">
    <text evidence="8">The sequence shown here is derived from an EMBL/GenBank/DDBJ whole genome shotgun (WGS) entry which is preliminary data.</text>
</comment>
<evidence type="ECO:0000256" key="2">
    <source>
        <dbReference type="ARBA" id="ARBA00005336"/>
    </source>
</evidence>
<dbReference type="InterPro" id="IPR002772">
    <property type="entry name" value="Glyco_hydro_3_C"/>
</dbReference>
<dbReference type="Pfam" id="PF14310">
    <property type="entry name" value="Fn3-like"/>
    <property type="match status" value="1"/>
</dbReference>